<dbReference type="EMBL" id="ML179440">
    <property type="protein sequence ID" value="THU87657.1"/>
    <property type="molecule type" value="Genomic_DNA"/>
</dbReference>
<keyword evidence="4" id="KW-1185">Reference proteome</keyword>
<dbReference type="InterPro" id="IPR036047">
    <property type="entry name" value="F-box-like_dom_sf"/>
</dbReference>
<sequence>MVNSSLNSFSSRMSESTAAINHLPDEILLRILQLAIRSTFRIHPARQLSAFSSVNRHWRLICSNSSELWTDIRIIYNELSGKVFLGDWTRRCLERSHPRPVNIYLDIPDIEKLFAHPCVRAIRSERNVISVLMKHLDRIRSLTTTNDESTAKSSGLPALINSLPKATHLKHLDFRSLNLTNPPSFFISIVSPLERLSSVDCHLLLPNEDSFRQMARMCPTLERLTLRSLEPLEIPLPSGAPPIPMPSLRFLSVKFNPPTWWYSPRKSILSILSAPKLHYLRIVGSPGSPHPRNVLPPLTFFPFLHTLRLDDFGFVDPISRTTLIDPTYFREASSVEHLHLVNTSAEALFPVPRSRNSVKRSKNSFDTVQEITLPLSTPGRDERDTTNTSTNDLIRDLSTTTVIPSPFSFNFLPTDSIPLPSLKTLTLDSTCPQDVMWLCELVANRQSHVPPSSSSSIKRVYLSRLSMKHLRGFTNSGTGLVFVSTAVVNSEASPATVVVRYEGRSFEDPGFLGKSKGEEKKGKGKEDKEKRKKDDGFTLERWLRDRVDVCEWNMENEEDEEDI</sequence>
<dbReference type="CDD" id="cd09917">
    <property type="entry name" value="F-box_SF"/>
    <property type="match status" value="1"/>
</dbReference>
<proteinExistence type="predicted"/>
<evidence type="ECO:0000256" key="1">
    <source>
        <dbReference type="SAM" id="MobiDB-lite"/>
    </source>
</evidence>
<feature type="region of interest" description="Disordered" evidence="1">
    <location>
        <begin position="511"/>
        <end position="534"/>
    </location>
</feature>
<dbReference type="AlphaFoldDB" id="A0A4S8LF89"/>
<dbReference type="Pfam" id="PF12937">
    <property type="entry name" value="F-box-like"/>
    <property type="match status" value="1"/>
</dbReference>
<dbReference type="SUPFAM" id="SSF52047">
    <property type="entry name" value="RNI-like"/>
    <property type="match status" value="1"/>
</dbReference>
<feature type="compositionally biased region" description="Basic and acidic residues" evidence="1">
    <location>
        <begin position="515"/>
        <end position="534"/>
    </location>
</feature>
<dbReference type="Proteomes" id="UP000297245">
    <property type="component" value="Unassembled WGS sequence"/>
</dbReference>
<reference evidence="3 4" key="1">
    <citation type="journal article" date="2019" name="Nat. Ecol. Evol.">
        <title>Megaphylogeny resolves global patterns of mushroom evolution.</title>
        <authorList>
            <person name="Varga T."/>
            <person name="Krizsan K."/>
            <person name="Foldi C."/>
            <person name="Dima B."/>
            <person name="Sanchez-Garcia M."/>
            <person name="Sanchez-Ramirez S."/>
            <person name="Szollosi G.J."/>
            <person name="Szarkandi J.G."/>
            <person name="Papp V."/>
            <person name="Albert L."/>
            <person name="Andreopoulos W."/>
            <person name="Angelini C."/>
            <person name="Antonin V."/>
            <person name="Barry K.W."/>
            <person name="Bougher N.L."/>
            <person name="Buchanan P."/>
            <person name="Buyck B."/>
            <person name="Bense V."/>
            <person name="Catcheside P."/>
            <person name="Chovatia M."/>
            <person name="Cooper J."/>
            <person name="Damon W."/>
            <person name="Desjardin D."/>
            <person name="Finy P."/>
            <person name="Geml J."/>
            <person name="Haridas S."/>
            <person name="Hughes K."/>
            <person name="Justo A."/>
            <person name="Karasinski D."/>
            <person name="Kautmanova I."/>
            <person name="Kiss B."/>
            <person name="Kocsube S."/>
            <person name="Kotiranta H."/>
            <person name="LaButti K.M."/>
            <person name="Lechner B.E."/>
            <person name="Liimatainen K."/>
            <person name="Lipzen A."/>
            <person name="Lukacs Z."/>
            <person name="Mihaltcheva S."/>
            <person name="Morgado L.N."/>
            <person name="Niskanen T."/>
            <person name="Noordeloos M.E."/>
            <person name="Ohm R.A."/>
            <person name="Ortiz-Santana B."/>
            <person name="Ovrebo C."/>
            <person name="Racz N."/>
            <person name="Riley R."/>
            <person name="Savchenko A."/>
            <person name="Shiryaev A."/>
            <person name="Soop K."/>
            <person name="Spirin V."/>
            <person name="Szebenyi C."/>
            <person name="Tomsovsky M."/>
            <person name="Tulloss R.E."/>
            <person name="Uehling J."/>
            <person name="Grigoriev I.V."/>
            <person name="Vagvolgyi C."/>
            <person name="Papp T."/>
            <person name="Martin F.M."/>
            <person name="Miettinen O."/>
            <person name="Hibbett D.S."/>
            <person name="Nagy L.G."/>
        </authorList>
    </citation>
    <scope>NUCLEOTIDE SEQUENCE [LARGE SCALE GENOMIC DNA]</scope>
    <source>
        <strain evidence="3 4">CBS 962.96</strain>
    </source>
</reference>
<evidence type="ECO:0000313" key="4">
    <source>
        <dbReference type="Proteomes" id="UP000297245"/>
    </source>
</evidence>
<dbReference type="Gene3D" id="3.80.10.10">
    <property type="entry name" value="Ribonuclease Inhibitor"/>
    <property type="match status" value="1"/>
</dbReference>
<evidence type="ECO:0000259" key="2">
    <source>
        <dbReference type="Pfam" id="PF12937"/>
    </source>
</evidence>
<dbReference type="Gene3D" id="1.20.1280.50">
    <property type="match status" value="1"/>
</dbReference>
<feature type="domain" description="F-box" evidence="2">
    <location>
        <begin position="20"/>
        <end position="73"/>
    </location>
</feature>
<name>A0A4S8LF89_DENBC</name>
<accession>A0A4S8LF89</accession>
<dbReference type="SUPFAM" id="SSF81383">
    <property type="entry name" value="F-box domain"/>
    <property type="match status" value="1"/>
</dbReference>
<protein>
    <recommendedName>
        <fullName evidence="2">F-box domain-containing protein</fullName>
    </recommendedName>
</protein>
<dbReference type="InterPro" id="IPR032675">
    <property type="entry name" value="LRR_dom_sf"/>
</dbReference>
<evidence type="ECO:0000313" key="3">
    <source>
        <dbReference type="EMBL" id="THU87657.1"/>
    </source>
</evidence>
<dbReference type="OrthoDB" id="3051094at2759"/>
<gene>
    <name evidence="3" type="ORF">K435DRAFT_969802</name>
</gene>
<dbReference type="InterPro" id="IPR001810">
    <property type="entry name" value="F-box_dom"/>
</dbReference>
<organism evidence="3 4">
    <name type="scientific">Dendrothele bispora (strain CBS 962.96)</name>
    <dbReference type="NCBI Taxonomy" id="1314807"/>
    <lineage>
        <taxon>Eukaryota</taxon>
        <taxon>Fungi</taxon>
        <taxon>Dikarya</taxon>
        <taxon>Basidiomycota</taxon>
        <taxon>Agaricomycotina</taxon>
        <taxon>Agaricomycetes</taxon>
        <taxon>Agaricomycetidae</taxon>
        <taxon>Agaricales</taxon>
        <taxon>Agaricales incertae sedis</taxon>
        <taxon>Dendrothele</taxon>
    </lineage>
</organism>